<sequence>MTTRLTQPQRVCEKCQVAHCKECVGNPISGSTRDAEDEWDVAERDFINGDGKRDPVAEEDGGEKKGLICIFRESEPFKESYENENRIDQSVSLANALHRQETFPSLLNIGRDILSPDKGQKEEKKKCQKRDPGSVRRLGRPSPLFLIDPHRDSSPASKQTRVRVRGTSCVVITMTTVAGEQPDALLSFFRWRATVSKTTWLY</sequence>
<organism evidence="2 3">
    <name type="scientific">Nephila pilipes</name>
    <name type="common">Giant wood spider</name>
    <name type="synonym">Nephila maculata</name>
    <dbReference type="NCBI Taxonomy" id="299642"/>
    <lineage>
        <taxon>Eukaryota</taxon>
        <taxon>Metazoa</taxon>
        <taxon>Ecdysozoa</taxon>
        <taxon>Arthropoda</taxon>
        <taxon>Chelicerata</taxon>
        <taxon>Arachnida</taxon>
        <taxon>Araneae</taxon>
        <taxon>Araneomorphae</taxon>
        <taxon>Entelegynae</taxon>
        <taxon>Araneoidea</taxon>
        <taxon>Nephilidae</taxon>
        <taxon>Nephila</taxon>
    </lineage>
</organism>
<evidence type="ECO:0000313" key="3">
    <source>
        <dbReference type="Proteomes" id="UP000887013"/>
    </source>
</evidence>
<reference evidence="2" key="1">
    <citation type="submission" date="2020-08" db="EMBL/GenBank/DDBJ databases">
        <title>Multicomponent nature underlies the extraordinary mechanical properties of spider dragline silk.</title>
        <authorList>
            <person name="Kono N."/>
            <person name="Nakamura H."/>
            <person name="Mori M."/>
            <person name="Yoshida Y."/>
            <person name="Ohtoshi R."/>
            <person name="Malay A.D."/>
            <person name="Moran D.A.P."/>
            <person name="Tomita M."/>
            <person name="Numata K."/>
            <person name="Arakawa K."/>
        </authorList>
    </citation>
    <scope>NUCLEOTIDE SEQUENCE</scope>
</reference>
<accession>A0A8X6PTC0</accession>
<dbReference type="AlphaFoldDB" id="A0A8X6PTC0"/>
<feature type="compositionally biased region" description="Basic and acidic residues" evidence="1">
    <location>
        <begin position="114"/>
        <end position="134"/>
    </location>
</feature>
<evidence type="ECO:0000313" key="2">
    <source>
        <dbReference type="EMBL" id="GFT88282.1"/>
    </source>
</evidence>
<gene>
    <name evidence="2" type="ORF">NPIL_263121</name>
</gene>
<dbReference type="EMBL" id="BMAW01024545">
    <property type="protein sequence ID" value="GFT88282.1"/>
    <property type="molecule type" value="Genomic_DNA"/>
</dbReference>
<comment type="caution">
    <text evidence="2">The sequence shown here is derived from an EMBL/GenBank/DDBJ whole genome shotgun (WGS) entry which is preliminary data.</text>
</comment>
<evidence type="ECO:0000256" key="1">
    <source>
        <dbReference type="SAM" id="MobiDB-lite"/>
    </source>
</evidence>
<name>A0A8X6PTC0_NEPPI</name>
<feature type="region of interest" description="Disordered" evidence="1">
    <location>
        <begin position="110"/>
        <end position="161"/>
    </location>
</feature>
<protein>
    <submittedName>
        <fullName evidence="2">Uncharacterized protein</fullName>
    </submittedName>
</protein>
<proteinExistence type="predicted"/>
<keyword evidence="3" id="KW-1185">Reference proteome</keyword>
<dbReference type="Proteomes" id="UP000887013">
    <property type="component" value="Unassembled WGS sequence"/>
</dbReference>